<protein>
    <recommendedName>
        <fullName evidence="3">KEOPS complex subunit</fullName>
    </recommendedName>
</protein>
<accession>A0A3R9PDH1</accession>
<dbReference type="AlphaFoldDB" id="A0A3R9PDH1"/>
<name>A0A3R9PDH1_9CREN</name>
<organism evidence="1 2">
    <name type="scientific">Candidatus Korarchaeum cryptofilum</name>
    <dbReference type="NCBI Taxonomy" id="498846"/>
    <lineage>
        <taxon>Archaea</taxon>
        <taxon>Thermoproteota</taxon>
        <taxon>Candidatus Korarchaeia</taxon>
        <taxon>Candidatus Korarchaeales</taxon>
        <taxon>Candidatus Korarchaeaceae</taxon>
        <taxon>Candidatus Korarchaeum</taxon>
    </lineage>
</organism>
<evidence type="ECO:0000313" key="1">
    <source>
        <dbReference type="EMBL" id="RSN68418.1"/>
    </source>
</evidence>
<sequence>MAKVSARLRIEFGSAEEASDFFRAFYPDFIDLKPEIIGNEISIEIEDRPARVRAIINSVLRLVHLYDSLSDFLKI</sequence>
<dbReference type="Proteomes" id="UP000278149">
    <property type="component" value="Unassembled WGS sequence"/>
</dbReference>
<comment type="caution">
    <text evidence="1">The sequence shown here is derived from an EMBL/GenBank/DDBJ whole genome shotgun (WGS) entry which is preliminary data.</text>
</comment>
<reference evidence="1 2" key="1">
    <citation type="submission" date="2018-10" db="EMBL/GenBank/DDBJ databases">
        <title>Co-occurring genomic capacity for anaerobic methane metabolism and dissimilatory sulfite reduction discovered in the Korarchaeota.</title>
        <authorList>
            <person name="Mckay L.J."/>
            <person name="Dlakic M."/>
            <person name="Fields M.W."/>
            <person name="Delmont T.O."/>
            <person name="Eren A.M."/>
            <person name="Jay Z.J."/>
            <person name="Klingelsmith K.B."/>
            <person name="Rusch D.B."/>
            <person name="Inskeep W.P."/>
        </authorList>
    </citation>
    <scope>NUCLEOTIDE SEQUENCE [LARGE SCALE GENOMIC DNA]</scope>
    <source>
        <strain evidence="1 2">WS</strain>
    </source>
</reference>
<proteinExistence type="predicted"/>
<gene>
    <name evidence="1" type="ORF">D9Q81_06060</name>
</gene>
<dbReference type="EMBL" id="RCOR01000030">
    <property type="protein sequence ID" value="RSN68418.1"/>
    <property type="molecule type" value="Genomic_DNA"/>
</dbReference>
<dbReference type="RefSeq" id="WP_125741975.1">
    <property type="nucleotide sequence ID" value="NZ_RCOR01000030.1"/>
</dbReference>
<dbReference type="Gene3D" id="3.30.310.50">
    <property type="entry name" value="Alpha-D-phosphohexomutase, C-terminal domain"/>
    <property type="match status" value="1"/>
</dbReference>
<evidence type="ECO:0008006" key="3">
    <source>
        <dbReference type="Google" id="ProtNLM"/>
    </source>
</evidence>
<evidence type="ECO:0000313" key="2">
    <source>
        <dbReference type="Proteomes" id="UP000278149"/>
    </source>
</evidence>